<feature type="region of interest" description="Disordered" evidence="1">
    <location>
        <begin position="35"/>
        <end position="77"/>
    </location>
</feature>
<protein>
    <submittedName>
        <fullName evidence="2">Uncharacterized protein</fullName>
    </submittedName>
</protein>
<evidence type="ECO:0000313" key="3">
    <source>
        <dbReference type="Proteomes" id="UP000507470"/>
    </source>
</evidence>
<dbReference type="AlphaFoldDB" id="A0A6J8CAL5"/>
<accession>A0A6J8CAL5</accession>
<reference evidence="2 3" key="1">
    <citation type="submission" date="2020-06" db="EMBL/GenBank/DDBJ databases">
        <authorList>
            <person name="Li R."/>
            <person name="Bekaert M."/>
        </authorList>
    </citation>
    <scope>NUCLEOTIDE SEQUENCE [LARGE SCALE GENOMIC DNA]</scope>
    <source>
        <strain evidence="3">wild</strain>
    </source>
</reference>
<name>A0A6J8CAL5_MYTCO</name>
<evidence type="ECO:0000256" key="1">
    <source>
        <dbReference type="SAM" id="MobiDB-lite"/>
    </source>
</evidence>
<gene>
    <name evidence="2" type="ORF">MCOR_26836</name>
</gene>
<organism evidence="2 3">
    <name type="scientific">Mytilus coruscus</name>
    <name type="common">Sea mussel</name>
    <dbReference type="NCBI Taxonomy" id="42192"/>
    <lineage>
        <taxon>Eukaryota</taxon>
        <taxon>Metazoa</taxon>
        <taxon>Spiralia</taxon>
        <taxon>Lophotrochozoa</taxon>
        <taxon>Mollusca</taxon>
        <taxon>Bivalvia</taxon>
        <taxon>Autobranchia</taxon>
        <taxon>Pteriomorphia</taxon>
        <taxon>Mytilida</taxon>
        <taxon>Mytiloidea</taxon>
        <taxon>Mytilidae</taxon>
        <taxon>Mytilinae</taxon>
        <taxon>Mytilus</taxon>
    </lineage>
</organism>
<dbReference type="Proteomes" id="UP000507470">
    <property type="component" value="Unassembled WGS sequence"/>
</dbReference>
<sequence>MVINQVQNYEKGVVDKQTETDAVIILSDEKNLQNILTNKPTPKTRSASTQTDSPVHNFPKQVSSAQGPNTSNSSTGQISNALQYGTTAGQNMQTSSVTRPRIHHLPPIDEHDIVTSESDIVSTPAEIVNYTSLDTDISPGTSFNSTPVTTISLVLHLTSDIRLPLNSITALLPEANITPAPLVSTSIHQASLQPTLPLSFNSSFTRGIIHSSLALHHFRPANVYNCYPGSTDETKSKTDIEIDFLELRIHPDSQ</sequence>
<keyword evidence="3" id="KW-1185">Reference proteome</keyword>
<evidence type="ECO:0000313" key="2">
    <source>
        <dbReference type="EMBL" id="CAC5391857.1"/>
    </source>
</evidence>
<dbReference type="EMBL" id="CACVKT020004846">
    <property type="protein sequence ID" value="CAC5391857.1"/>
    <property type="molecule type" value="Genomic_DNA"/>
</dbReference>
<proteinExistence type="predicted"/>